<dbReference type="GO" id="GO:0030497">
    <property type="term" value="P:fatty acid elongation"/>
    <property type="evidence" value="ECO:0007669"/>
    <property type="project" value="TreeGrafter"/>
</dbReference>
<evidence type="ECO:0000313" key="3">
    <source>
        <dbReference type="Proteomes" id="UP000509667"/>
    </source>
</evidence>
<dbReference type="SUPFAM" id="SSF51735">
    <property type="entry name" value="NAD(P)-binding Rossmann-fold domains"/>
    <property type="match status" value="1"/>
</dbReference>
<dbReference type="OrthoDB" id="24596at2157"/>
<reference evidence="2 3" key="1">
    <citation type="submission" date="2020-07" db="EMBL/GenBank/DDBJ databases">
        <title>Halosimplex pelagicum sp. nov. and Halosimplex rubrum sp. nov., isolated from salted brown alga Laminaria, and emended description of the genus Halosimplex.</title>
        <authorList>
            <person name="Cui H."/>
        </authorList>
    </citation>
    <scope>NUCLEOTIDE SEQUENCE [LARGE SCALE GENOMIC DNA]</scope>
    <source>
        <strain evidence="2 3">R27</strain>
    </source>
</reference>
<dbReference type="GeneID" id="56077060"/>
<dbReference type="FunFam" id="3.40.50.720:FF:000084">
    <property type="entry name" value="Short-chain dehydrogenase reductase"/>
    <property type="match status" value="1"/>
</dbReference>
<proteinExistence type="inferred from homology"/>
<organism evidence="2 3">
    <name type="scientific">Halosimplex rubrum</name>
    <dbReference type="NCBI Taxonomy" id="869889"/>
    <lineage>
        <taxon>Archaea</taxon>
        <taxon>Methanobacteriati</taxon>
        <taxon>Methanobacteriota</taxon>
        <taxon>Stenosarchaea group</taxon>
        <taxon>Halobacteria</taxon>
        <taxon>Halobacteriales</taxon>
        <taxon>Haloarculaceae</taxon>
        <taxon>Halosimplex</taxon>
    </lineage>
</organism>
<dbReference type="InterPro" id="IPR036291">
    <property type="entry name" value="NAD(P)-bd_dom_sf"/>
</dbReference>
<dbReference type="KEGG" id="hrr:HZS55_04315"/>
<gene>
    <name evidence="2" type="ORF">HZS55_04315</name>
</gene>
<dbReference type="AlphaFoldDB" id="A0A7D5T561"/>
<protein>
    <submittedName>
        <fullName evidence="2">SDR family oxidoreductase</fullName>
    </submittedName>
</protein>
<dbReference type="PANTHER" id="PTHR42760:SF40">
    <property type="entry name" value="3-OXOACYL-[ACYL-CARRIER-PROTEIN] REDUCTASE, CHLOROPLASTIC"/>
    <property type="match status" value="1"/>
</dbReference>
<dbReference type="PANTHER" id="PTHR42760">
    <property type="entry name" value="SHORT-CHAIN DEHYDROGENASES/REDUCTASES FAMILY MEMBER"/>
    <property type="match status" value="1"/>
</dbReference>
<dbReference type="Proteomes" id="UP000509667">
    <property type="component" value="Chromosome"/>
</dbReference>
<dbReference type="EMBL" id="CP058910">
    <property type="protein sequence ID" value="QLH76575.1"/>
    <property type="molecule type" value="Genomic_DNA"/>
</dbReference>
<evidence type="ECO:0000256" key="1">
    <source>
        <dbReference type="ARBA" id="ARBA00006484"/>
    </source>
</evidence>
<accession>A0A7D5T561</accession>
<dbReference type="Gene3D" id="3.40.50.720">
    <property type="entry name" value="NAD(P)-binding Rossmann-like Domain"/>
    <property type="match status" value="1"/>
</dbReference>
<sequence>MDLDLTGQTALVTGGGRGNGRAIALELATHGADVIVNDLDEDVAEDTAATIRDRDDDSDAVGVAADVTDEAEVQAMVEHGVEELGSVDILVNNAGVGNAGPFLDEDYDDDFRLNIEVHLFGSINCTRAVVDGMIEQGYGKIVNITSIHTKNAVGQSPQYDVGKWSLLGLTKSLALELGHEGIRVNAVAPGWVNTRMTEGFSEAVTEQIQDLNPLGQFAEPEDIANGVTFLASPAADYVNGHELRVDGGQVPIPDWRLDNR</sequence>
<dbReference type="Pfam" id="PF13561">
    <property type="entry name" value="adh_short_C2"/>
    <property type="match status" value="1"/>
</dbReference>
<keyword evidence="3" id="KW-1185">Reference proteome</keyword>
<name>A0A7D5T561_9EURY</name>
<dbReference type="InterPro" id="IPR002347">
    <property type="entry name" value="SDR_fam"/>
</dbReference>
<evidence type="ECO:0000313" key="2">
    <source>
        <dbReference type="EMBL" id="QLH76575.1"/>
    </source>
</evidence>
<dbReference type="NCBIfam" id="NF005559">
    <property type="entry name" value="PRK07231.1"/>
    <property type="match status" value="1"/>
</dbReference>
<dbReference type="PRINTS" id="PR00080">
    <property type="entry name" value="SDRFAMILY"/>
</dbReference>
<dbReference type="PRINTS" id="PR00081">
    <property type="entry name" value="GDHRDH"/>
</dbReference>
<dbReference type="RefSeq" id="WP_179910512.1">
    <property type="nucleotide sequence ID" value="NZ_CP058910.1"/>
</dbReference>
<comment type="similarity">
    <text evidence="1">Belongs to the short-chain dehydrogenases/reductases (SDR) family.</text>
</comment>
<dbReference type="GO" id="GO:0016616">
    <property type="term" value="F:oxidoreductase activity, acting on the CH-OH group of donors, NAD or NADP as acceptor"/>
    <property type="evidence" value="ECO:0007669"/>
    <property type="project" value="TreeGrafter"/>
</dbReference>